<feature type="region of interest" description="Disordered" evidence="1">
    <location>
        <begin position="1"/>
        <end position="22"/>
    </location>
</feature>
<keyword evidence="3" id="KW-1185">Reference proteome</keyword>
<evidence type="ECO:0000313" key="2">
    <source>
        <dbReference type="EMBL" id="EGG45778.1"/>
    </source>
</evidence>
<dbReference type="Proteomes" id="UP000003022">
    <property type="component" value="Unassembled WGS sequence"/>
</dbReference>
<dbReference type="AlphaFoldDB" id="F3NL52"/>
<evidence type="ECO:0000256" key="1">
    <source>
        <dbReference type="SAM" id="MobiDB-lite"/>
    </source>
</evidence>
<evidence type="ECO:0000313" key="3">
    <source>
        <dbReference type="Proteomes" id="UP000003022"/>
    </source>
</evidence>
<organism evidence="2 3">
    <name type="scientific">Streptomyces griseoaurantiacus M045</name>
    <dbReference type="NCBI Taxonomy" id="996637"/>
    <lineage>
        <taxon>Bacteria</taxon>
        <taxon>Bacillati</taxon>
        <taxon>Actinomycetota</taxon>
        <taxon>Actinomycetes</taxon>
        <taxon>Kitasatosporales</taxon>
        <taxon>Streptomycetaceae</taxon>
        <taxon>Streptomyces</taxon>
        <taxon>Streptomyces aurantiacus group</taxon>
    </lineage>
</organism>
<proteinExistence type="predicted"/>
<name>F3NL52_9ACTN</name>
<feature type="compositionally biased region" description="Low complexity" evidence="1">
    <location>
        <begin position="92"/>
        <end position="103"/>
    </location>
</feature>
<feature type="region of interest" description="Disordered" evidence="1">
    <location>
        <begin position="60"/>
        <end position="115"/>
    </location>
</feature>
<gene>
    <name evidence="2" type="ORF">SGM_3866</name>
</gene>
<feature type="compositionally biased region" description="Basic and acidic residues" evidence="1">
    <location>
        <begin position="1"/>
        <end position="10"/>
    </location>
</feature>
<sequence>MKPERADDTRVLTPQAHHRHVHPRCPLRLTSTAYVPGAGCAQRPRPLVPVDCQYRVRHLKEGQRARPGAGRPSCKIPTTGTARRIGHAPVRPANAPKAPDPAAGEGGEGPPRSRP</sequence>
<protein>
    <submittedName>
        <fullName evidence="2">Uncharacterized protein</fullName>
    </submittedName>
</protein>
<dbReference type="EMBL" id="AEYX01000039">
    <property type="protein sequence ID" value="EGG45778.1"/>
    <property type="molecule type" value="Genomic_DNA"/>
</dbReference>
<accession>F3NL52</accession>
<comment type="caution">
    <text evidence="2">The sequence shown here is derived from an EMBL/GenBank/DDBJ whole genome shotgun (WGS) entry which is preliminary data.</text>
</comment>
<reference evidence="2 3" key="1">
    <citation type="journal article" date="2011" name="J. Bacteriol.">
        <title>Draft genome sequence of the marine bacterium Streptomyces griseoaurantiacus M045, which produces novel manumycin-type antibiotics with a pABA core component.</title>
        <authorList>
            <person name="Li F."/>
            <person name="Jiang P."/>
            <person name="Zheng H."/>
            <person name="Wang S."/>
            <person name="Zhao G."/>
            <person name="Qin S."/>
            <person name="Liu Z."/>
        </authorList>
    </citation>
    <scope>NUCLEOTIDE SEQUENCE [LARGE SCALE GENOMIC DNA]</scope>
    <source>
        <strain evidence="2 3">M045</strain>
    </source>
</reference>